<proteinExistence type="predicted"/>
<evidence type="ECO:0000313" key="2">
    <source>
        <dbReference type="Proteomes" id="UP000240912"/>
    </source>
</evidence>
<reference evidence="1 2" key="1">
    <citation type="submission" date="2018-03" db="EMBL/GenBank/DDBJ databases">
        <authorList>
            <person name="Keele B.F."/>
        </authorList>
    </citation>
    <scope>NUCLEOTIDE SEQUENCE [LARGE SCALE GENOMIC DNA]</scope>
    <source>
        <strain evidence="1 2">YL28-9</strain>
    </source>
</reference>
<dbReference type="EMBL" id="PYLS01000005">
    <property type="protein sequence ID" value="PST83226.1"/>
    <property type="molecule type" value="Genomic_DNA"/>
</dbReference>
<gene>
    <name evidence="1" type="ORF">C7T94_11560</name>
</gene>
<name>A0A2T3HLC9_9SPHI</name>
<accession>A0A2T3HLC9</accession>
<comment type="caution">
    <text evidence="1">The sequence shown here is derived from an EMBL/GenBank/DDBJ whole genome shotgun (WGS) entry which is preliminary data.</text>
</comment>
<dbReference type="AlphaFoldDB" id="A0A2T3HLC9"/>
<evidence type="ECO:0000313" key="1">
    <source>
        <dbReference type="EMBL" id="PST83226.1"/>
    </source>
</evidence>
<keyword evidence="2" id="KW-1185">Reference proteome</keyword>
<organism evidence="1 2">
    <name type="scientific">Pedobacter yulinensis</name>
    <dbReference type="NCBI Taxonomy" id="2126353"/>
    <lineage>
        <taxon>Bacteria</taxon>
        <taxon>Pseudomonadati</taxon>
        <taxon>Bacteroidota</taxon>
        <taxon>Sphingobacteriia</taxon>
        <taxon>Sphingobacteriales</taxon>
        <taxon>Sphingobacteriaceae</taxon>
        <taxon>Pedobacter</taxon>
    </lineage>
</organism>
<protein>
    <submittedName>
        <fullName evidence="1">Uncharacterized protein</fullName>
    </submittedName>
</protein>
<dbReference type="Proteomes" id="UP000240912">
    <property type="component" value="Unassembled WGS sequence"/>
</dbReference>
<sequence length="87" mass="9008">MVTEDILKCIVPGKNTIIALKAYHFVVSLSCYPDGLQGALFPEAQLSAQTCVIPAVRCSPALPGLPLPSGLNGPACAAVNGNLHPPR</sequence>